<organism evidence="4 5">
    <name type="scientific">Actinoplanes couchii</name>
    <dbReference type="NCBI Taxonomy" id="403638"/>
    <lineage>
        <taxon>Bacteria</taxon>
        <taxon>Bacillati</taxon>
        <taxon>Actinomycetota</taxon>
        <taxon>Actinomycetes</taxon>
        <taxon>Micromonosporales</taxon>
        <taxon>Micromonosporaceae</taxon>
        <taxon>Actinoplanes</taxon>
    </lineage>
</organism>
<evidence type="ECO:0000313" key="5">
    <source>
        <dbReference type="Proteomes" id="UP000612282"/>
    </source>
</evidence>
<keyword evidence="1" id="KW-0677">Repeat</keyword>
<feature type="transmembrane region" description="Helical" evidence="2">
    <location>
        <begin position="2412"/>
        <end position="2432"/>
    </location>
</feature>
<dbReference type="EMBL" id="BOMG01000120">
    <property type="protein sequence ID" value="GID61190.1"/>
    <property type="molecule type" value="Genomic_DNA"/>
</dbReference>
<dbReference type="Pfam" id="PF25023">
    <property type="entry name" value="TEN_YD-shell"/>
    <property type="match status" value="1"/>
</dbReference>
<feature type="transmembrane region" description="Helical" evidence="2">
    <location>
        <begin position="2444"/>
        <end position="2467"/>
    </location>
</feature>
<dbReference type="InterPro" id="IPR056823">
    <property type="entry name" value="TEN-like_YD-shell"/>
</dbReference>
<reference evidence="4 5" key="1">
    <citation type="submission" date="2021-01" db="EMBL/GenBank/DDBJ databases">
        <title>Whole genome shotgun sequence of Actinoplanes couchii NBRC 106145.</title>
        <authorList>
            <person name="Komaki H."/>
            <person name="Tamura T."/>
        </authorList>
    </citation>
    <scope>NUCLEOTIDE SEQUENCE [LARGE SCALE GENOMIC DNA]</scope>
    <source>
        <strain evidence="4 5">NBRC 106145</strain>
    </source>
</reference>
<feature type="transmembrane region" description="Helical" evidence="2">
    <location>
        <begin position="2378"/>
        <end position="2400"/>
    </location>
</feature>
<dbReference type="InterPro" id="IPR022385">
    <property type="entry name" value="Rhs_assc_core"/>
</dbReference>
<dbReference type="InterPro" id="IPR050708">
    <property type="entry name" value="T6SS_VgrG/RHS"/>
</dbReference>
<evidence type="ECO:0000313" key="4">
    <source>
        <dbReference type="EMBL" id="GID61190.1"/>
    </source>
</evidence>
<gene>
    <name evidence="4" type="ORF">Aco03nite_095940</name>
</gene>
<dbReference type="RefSeq" id="WP_203808912.1">
    <property type="nucleotide sequence ID" value="NZ_BAAAQE010000050.1"/>
</dbReference>
<dbReference type="Proteomes" id="UP000612282">
    <property type="component" value="Unassembled WGS sequence"/>
</dbReference>
<evidence type="ECO:0000259" key="3">
    <source>
        <dbReference type="Pfam" id="PF25023"/>
    </source>
</evidence>
<dbReference type="Gene3D" id="2.180.10.10">
    <property type="entry name" value="RHS repeat-associated core"/>
    <property type="match status" value="2"/>
</dbReference>
<dbReference type="NCBIfam" id="TIGR03696">
    <property type="entry name" value="Rhs_assc_core"/>
    <property type="match status" value="1"/>
</dbReference>
<evidence type="ECO:0000256" key="1">
    <source>
        <dbReference type="ARBA" id="ARBA00022737"/>
    </source>
</evidence>
<dbReference type="PANTHER" id="PTHR32305:SF15">
    <property type="entry name" value="PROTEIN RHSA-RELATED"/>
    <property type="match status" value="1"/>
</dbReference>
<evidence type="ECO:0000256" key="2">
    <source>
        <dbReference type="SAM" id="Phobius"/>
    </source>
</evidence>
<comment type="caution">
    <text evidence="4">The sequence shown here is derived from an EMBL/GenBank/DDBJ whole genome shotgun (WGS) entry which is preliminary data.</text>
</comment>
<keyword evidence="2" id="KW-1133">Transmembrane helix</keyword>
<feature type="domain" description="Teneurin-like YD-shell" evidence="3">
    <location>
        <begin position="2104"/>
        <end position="2349"/>
    </location>
</feature>
<name>A0ABQ3XRU6_9ACTN</name>
<keyword evidence="2" id="KW-0812">Transmembrane</keyword>
<keyword evidence="5" id="KW-1185">Reference proteome</keyword>
<accession>A0ABQ3XRU6</accession>
<keyword evidence="2" id="KW-0472">Membrane</keyword>
<sequence>MLVGNDVANLINLFRGEVTMPLDLVSLPGRNGLNVAITALYGSGVHQAATSWNRSEPTGILGTGWSMPLEQIIVDRQSAGTNLDDTFYLVSGGVPRLLTRVGLAGTAQLFQSQEHNFWQIRYVPDAVRPQAEYWEVTRTDGTVWVYGSGAVQWGVRWGNWIGPSTADNGTRYPVAWNLHEVRAITGDRLSLEFDYDEVPIGDGTTAYTRACRLRRIVAPDATTIDLRYLPKEPAEAPPPEIPPPGGRQAYQYHLDPFHLDRVEVNDPAGNLISTTRLGYELRNVSPQRHNTDYLKRFLTSVRQETADGAALPDLRLDYHDADQASPGALATVTSPQGGRLHFTYACTPLPNSILHQSIPSPGTGWTPRIWHGHRYAVVTWVNTATGAVTVTVCSWNGSWSSQQDTRDWRAVPNSLRVSTGDDFFAVWYQDSHTQQYRVQLLRADPYRFGTWQRTPHEVILSRPMIAPAVSTGAGFVSVADAAAGQLAVVSWDPIGNQWTTAGFGLPAGTGHTALAAGLNFCVLCTAPASGTGLTTTLYYSGPDRRWLRGGSVTDTVSVDWTLTRADRMLAAGNSFAAVGFVTGVDELAATVAYATRLLPWSTNYQFGTILKAEGSQPLATRNPVGYVTVNGSTVANGQHLFRFEGSTWRQVSTVAPVLGPRYVYAYDTDAAYTVTVQDSGAWTADLRQYNPYTGSWSTPTRISGSGSAVPVIGGGYRTDGRSLLRREPDGSWVTVYTLPADADLTTLINHAPSYLVYQNTAGSTRVLTLADGGVRTSVTLPGEHVIVADPRPGQHLTGPTALVTFRGSDFDNATSLTLYRLVDGQITNRLVARQLVSVANDTGYGVTPTTVDYDTATATYDPYGLVTQYVRVRVTVGDGSDGAVERVFFNGLSPSVPGVVYPVSDAYTNARTFFSALHGQLYRTRGFTADGRLMSESHRYPYVSTGDTDLRICGTYTRIRRQTEAAAAELFPVTLDYTAALDARTVPDGLKDRFSAAGLSLAAPVTVVVEQTGRRWAVLDASGARYQVATDEQELQVYGWLTSSAEFGYNTRGQVSRRVSHGIDGSGVTRKRHVDTTYGWEVYPDLLALNCLDPVAQVTAIDDTAGLVTDSRVTTYTDVWGPWVADSEYVWQGGNPRADFHAWGHEDEPGDGWLRTRAVLAIGDHAQPLSAADEGGHVATVIFDRAGQLQVANTINADPGAGEASSYGFEAYESTGGWTLTPAGLDPDRYLLAGDAHTGSRALVIPSDPDLTVGITNRLSPARGNLVYLLSCWVKTTAGFVVDPDRSAWRITVEGEQGTAVPIVLPIPDTAGCWQWLCQSVDPDALGVGTIRSVNLALTNRQDHADLLVDNLGFAPVSGALQATVYSPDGWQLWATVDLFGQTNRLAYDRWQRAVIEVGPDDSPRSMVATQLWRQTSDGEFDPATPSSTVHVVLRGGGTFTDFRRGEQWRDGWDATGTWQRGPGRLSFSGGGRATLTSRPLLDGGDPFDAVVYRFALADPAPTMPLHLSFGGGWSVDWAAGTWSLLAPDGEPVGTCESAPGSDLMLLLWQHRLLLLVDGRVTLQHVVAPAKTGAGFTGAVTLGTEGPLALSWLAVGSAPAAGLTWLDNVGRARQLQRLDDTVTRVSATLHDQAGRAYADTRTARFDQSPVGYRASLVTELNPATGALNDCEMTRQYPDDKGYPFARTRFEPAPGGRAIETGLPGEEFAINPAVPAAQRHTTRRRFQLNTAEPLMARLPAGRYPVTATLDPDGRLIRTWQDQFGQVVAEAAGDLTGTSGVASLERTYYDVFGNPVRREQPNMFDPGVADREHFVTTTTYDAAGNPTSVTSPDVDGPVQSVFDRLGRLRFSSSPVAASADYLCYLCYDDLGRIVEEGTCHTPWNLDLLRRHADDPAWLPAVGKWLHRYRYDGDGTDLNLHGRLWQARSRSESAARKGSDTGVVTTLGYTSTGLVATRSTSVDGYDGGQPHTIGYRYDGLGAITAIRYEAQREPAAFTARYRANGFNEIVEVIGVAADRPGVLARFDYTPDGSLSSEVIAPGTSGELPRSYRYTSTGWMAEVSDRYLTETTQYTSDGLTGVGYYSGIVARVASVFSDVDGPGFVTDHDYRYGYDPLGRLTTAVGSASERHSFLDLGYDANGNVRHRDDQLFTYTEGTNRLRAIGTGGPDGYAYNADGDLAEAPALSLTGVTYDPVSTLVTDMDTATGTVHLDYAADNGLVCRSYPDGRRLYIPGADGEPLVLGHTGNDGGSALSCLIPGPNGPVAVWSPTGTAYVLRGRLGTTRAIYDGTAVVGAFNYLPYGGFLGAPIETGATGTFPYLFAGAERETVTGLYMFPLRLYDPVSGRFLSTDPAGQFSSPYLYAGGDPVNGCDPTGGFAFSWQSFLAATAGVALVIGGAALTIFTAGAATPLVTAGGLLLGGALIGAGFGSAAYGVTHVDAEKQPFDAVEWGISVGLGAAFGTASAGLGFAMAPLSSAAAFVGETAIGAGFGALDSVMTNGAINSYYGRNFGAGAATAAWQGALGGAVGGAIGGTLGRGPIARTNRVVRAGRTGPGGQVGHVVQDTFHSVWHSVAAARQQPGAWSFTHLVFAGSGYKGKSSVFLGGMGTSASRRSLTEIMNYAGTRRTAMIEVPGLNAQRAVAYGNAALAQGSLGPFNFLTNGCTSYARGVLRAAGLEPPVWALTATGIDFWLRTLGARAIR</sequence>
<dbReference type="PANTHER" id="PTHR32305">
    <property type="match status" value="1"/>
</dbReference>
<protein>
    <recommendedName>
        <fullName evidence="3">Teneurin-like YD-shell domain-containing protein</fullName>
    </recommendedName>
</protein>
<proteinExistence type="predicted"/>